<dbReference type="Proteomes" id="UP000053424">
    <property type="component" value="Unassembled WGS sequence"/>
</dbReference>
<dbReference type="AlphaFoldDB" id="A0A0C3BUI7"/>
<reference evidence="1 2" key="1">
    <citation type="submission" date="2014-04" db="EMBL/GenBank/DDBJ databases">
        <authorList>
            <consortium name="DOE Joint Genome Institute"/>
            <person name="Kuo A."/>
            <person name="Gay G."/>
            <person name="Dore J."/>
            <person name="Kohler A."/>
            <person name="Nagy L.G."/>
            <person name="Floudas D."/>
            <person name="Copeland A."/>
            <person name="Barry K.W."/>
            <person name="Cichocki N."/>
            <person name="Veneault-Fourrey C."/>
            <person name="LaButti K."/>
            <person name="Lindquist E.A."/>
            <person name="Lipzen A."/>
            <person name="Lundell T."/>
            <person name="Morin E."/>
            <person name="Murat C."/>
            <person name="Sun H."/>
            <person name="Tunlid A."/>
            <person name="Henrissat B."/>
            <person name="Grigoriev I.V."/>
            <person name="Hibbett D.S."/>
            <person name="Martin F."/>
            <person name="Nordberg H.P."/>
            <person name="Cantor M.N."/>
            <person name="Hua S.X."/>
        </authorList>
    </citation>
    <scope>NUCLEOTIDE SEQUENCE [LARGE SCALE GENOMIC DNA]</scope>
    <source>
        <strain evidence="2">h7</strain>
    </source>
</reference>
<keyword evidence="2" id="KW-1185">Reference proteome</keyword>
<sequence length="56" mass="6075">MENEDCHLITEMRQEYDTGCDHTPGSIARDVGQYNPAGTISGFAELINSECGRIGA</sequence>
<gene>
    <name evidence="1" type="ORF">M413DRAFT_449919</name>
</gene>
<protein>
    <submittedName>
        <fullName evidence="1">Uncharacterized protein</fullName>
    </submittedName>
</protein>
<name>A0A0C3BUI7_HEBCY</name>
<evidence type="ECO:0000313" key="1">
    <source>
        <dbReference type="EMBL" id="KIM35036.1"/>
    </source>
</evidence>
<organism evidence="1 2">
    <name type="scientific">Hebeloma cylindrosporum</name>
    <dbReference type="NCBI Taxonomy" id="76867"/>
    <lineage>
        <taxon>Eukaryota</taxon>
        <taxon>Fungi</taxon>
        <taxon>Dikarya</taxon>
        <taxon>Basidiomycota</taxon>
        <taxon>Agaricomycotina</taxon>
        <taxon>Agaricomycetes</taxon>
        <taxon>Agaricomycetidae</taxon>
        <taxon>Agaricales</taxon>
        <taxon>Agaricineae</taxon>
        <taxon>Hymenogastraceae</taxon>
        <taxon>Hebeloma</taxon>
    </lineage>
</organism>
<dbReference type="HOGENOM" id="CLU_3014401_0_0_1"/>
<reference evidence="2" key="2">
    <citation type="submission" date="2015-01" db="EMBL/GenBank/DDBJ databases">
        <title>Evolutionary Origins and Diversification of the Mycorrhizal Mutualists.</title>
        <authorList>
            <consortium name="DOE Joint Genome Institute"/>
            <consortium name="Mycorrhizal Genomics Consortium"/>
            <person name="Kohler A."/>
            <person name="Kuo A."/>
            <person name="Nagy L.G."/>
            <person name="Floudas D."/>
            <person name="Copeland A."/>
            <person name="Barry K.W."/>
            <person name="Cichocki N."/>
            <person name="Veneault-Fourrey C."/>
            <person name="LaButti K."/>
            <person name="Lindquist E.A."/>
            <person name="Lipzen A."/>
            <person name="Lundell T."/>
            <person name="Morin E."/>
            <person name="Murat C."/>
            <person name="Riley R."/>
            <person name="Ohm R."/>
            <person name="Sun H."/>
            <person name="Tunlid A."/>
            <person name="Henrissat B."/>
            <person name="Grigoriev I.V."/>
            <person name="Hibbett D.S."/>
            <person name="Martin F."/>
        </authorList>
    </citation>
    <scope>NUCLEOTIDE SEQUENCE [LARGE SCALE GENOMIC DNA]</scope>
    <source>
        <strain evidence="2">h7</strain>
    </source>
</reference>
<dbReference type="EMBL" id="KN831834">
    <property type="protein sequence ID" value="KIM35036.1"/>
    <property type="molecule type" value="Genomic_DNA"/>
</dbReference>
<evidence type="ECO:0000313" key="2">
    <source>
        <dbReference type="Proteomes" id="UP000053424"/>
    </source>
</evidence>
<accession>A0A0C3BUI7</accession>
<proteinExistence type="predicted"/>